<feature type="transmembrane region" description="Helical" evidence="8">
    <location>
        <begin position="330"/>
        <end position="348"/>
    </location>
</feature>
<evidence type="ECO:0000256" key="5">
    <source>
        <dbReference type="ARBA" id="ARBA00023065"/>
    </source>
</evidence>
<dbReference type="GO" id="GO:1902600">
    <property type="term" value="P:proton transmembrane transport"/>
    <property type="evidence" value="ECO:0007669"/>
    <property type="project" value="InterPro"/>
</dbReference>
<dbReference type="PANTHER" id="PTHR32468:SF0">
    <property type="entry name" value="K(+)_H(+) ANTIPORTER 1"/>
    <property type="match status" value="1"/>
</dbReference>
<feature type="transmembrane region" description="Helical" evidence="8">
    <location>
        <begin position="148"/>
        <end position="172"/>
    </location>
</feature>
<feature type="transmembrane region" description="Helical" evidence="8">
    <location>
        <begin position="246"/>
        <end position="262"/>
    </location>
</feature>
<evidence type="ECO:0000256" key="1">
    <source>
        <dbReference type="ARBA" id="ARBA00004141"/>
    </source>
</evidence>
<dbReference type="EMBL" id="CP108264">
    <property type="protein sequence ID" value="WTU77279.1"/>
    <property type="molecule type" value="Genomic_DNA"/>
</dbReference>
<evidence type="ECO:0000256" key="8">
    <source>
        <dbReference type="SAM" id="Phobius"/>
    </source>
</evidence>
<evidence type="ECO:0000256" key="6">
    <source>
        <dbReference type="ARBA" id="ARBA00023136"/>
    </source>
</evidence>
<dbReference type="Pfam" id="PF00999">
    <property type="entry name" value="Na_H_Exchanger"/>
    <property type="match status" value="1"/>
</dbReference>
<dbReference type="GO" id="GO:0015297">
    <property type="term" value="F:antiporter activity"/>
    <property type="evidence" value="ECO:0007669"/>
    <property type="project" value="InterPro"/>
</dbReference>
<proteinExistence type="predicted"/>
<feature type="transmembrane region" description="Helical" evidence="8">
    <location>
        <begin position="305"/>
        <end position="324"/>
    </location>
</feature>
<keyword evidence="6 8" id="KW-0472">Membrane</keyword>
<sequence length="445" mass="45213">MDRAGEFQETGEGDTVDALQLTAPALVLAAVVPCAVLGRRLARLAGQPEIVGEIACCLLLGAVLVTRTGWGGPGSPGRELLGEAGRFGLAVFLVGAAHEIRSGAARLPGKAVLWLSAGSALLPMAAGGLLALWVLGSGDPRLRGTAPTAALVLMLSISLAVTAVPVLAGILADRGMQHTESGRLAMASAVTIDAVTWVLLAVAVGLTTGRDGFVAALAVPAAGLPATTVLRRLAATAPAAARAARHPRLAVLAVAVLAWAAASATRHFGLTDVFGAVLVGLALPADREGGPWTSTARSLGRIGRLLLPVLFVVTGTTLAVGPEAAFSWRALLYGTTLAVAAKLAGSYLGARLGGRSHTTGLRLAALMNTRGLTEIVVLQTGYTAGILTPALYLALVIMALITTALCGPLLWAVDRREHGRPVLAEHRGRSPGAGRGAPNAPPGHW</sequence>
<evidence type="ECO:0000259" key="9">
    <source>
        <dbReference type="Pfam" id="PF00999"/>
    </source>
</evidence>
<evidence type="ECO:0000256" key="7">
    <source>
        <dbReference type="SAM" id="MobiDB-lite"/>
    </source>
</evidence>
<gene>
    <name evidence="10" type="ORF">OG327_30315</name>
</gene>
<accession>A0AAU2JXJ0</accession>
<name>A0AAU2JXJ0_9ACTN</name>
<feature type="region of interest" description="Disordered" evidence="7">
    <location>
        <begin position="424"/>
        <end position="445"/>
    </location>
</feature>
<feature type="transmembrane region" description="Helical" evidence="8">
    <location>
        <begin position="390"/>
        <end position="413"/>
    </location>
</feature>
<protein>
    <submittedName>
        <fullName evidence="10">Cation:proton antiporter</fullName>
    </submittedName>
</protein>
<keyword evidence="3 8" id="KW-0812">Transmembrane</keyword>
<comment type="subcellular location">
    <subcellularLocation>
        <location evidence="1">Membrane</location>
        <topology evidence="1">Multi-pass membrane protein</topology>
    </subcellularLocation>
</comment>
<keyword evidence="2" id="KW-0813">Transport</keyword>
<dbReference type="InterPro" id="IPR038770">
    <property type="entry name" value="Na+/solute_symporter_sf"/>
</dbReference>
<dbReference type="AlphaFoldDB" id="A0AAU2JXJ0"/>
<evidence type="ECO:0000313" key="10">
    <source>
        <dbReference type="EMBL" id="WTU77279.1"/>
    </source>
</evidence>
<organism evidence="10">
    <name type="scientific">Streptomyces sp. NBC_00049</name>
    <dbReference type="NCBI Taxonomy" id="2903617"/>
    <lineage>
        <taxon>Bacteria</taxon>
        <taxon>Bacillati</taxon>
        <taxon>Actinomycetota</taxon>
        <taxon>Actinomycetes</taxon>
        <taxon>Kitasatosporales</taxon>
        <taxon>Streptomycetaceae</taxon>
        <taxon>Streptomyces</taxon>
    </lineage>
</organism>
<dbReference type="InterPro" id="IPR050794">
    <property type="entry name" value="CPA2_transporter"/>
</dbReference>
<dbReference type="Gene3D" id="1.20.1530.20">
    <property type="match status" value="1"/>
</dbReference>
<keyword evidence="4 8" id="KW-1133">Transmembrane helix</keyword>
<evidence type="ECO:0000256" key="3">
    <source>
        <dbReference type="ARBA" id="ARBA00022692"/>
    </source>
</evidence>
<keyword evidence="5" id="KW-0406">Ion transport</keyword>
<feature type="domain" description="Cation/H+ exchanger transmembrane" evidence="9">
    <location>
        <begin position="33"/>
        <end position="407"/>
    </location>
</feature>
<feature type="transmembrane region" description="Helical" evidence="8">
    <location>
        <begin position="18"/>
        <end position="38"/>
    </location>
</feature>
<reference evidence="10" key="1">
    <citation type="submission" date="2022-10" db="EMBL/GenBank/DDBJ databases">
        <title>The complete genomes of actinobacterial strains from the NBC collection.</title>
        <authorList>
            <person name="Joergensen T.S."/>
            <person name="Alvarez Arevalo M."/>
            <person name="Sterndorff E.B."/>
            <person name="Faurdal D."/>
            <person name="Vuksanovic O."/>
            <person name="Mourched A.-S."/>
            <person name="Charusanti P."/>
            <person name="Shaw S."/>
            <person name="Blin K."/>
            <person name="Weber T."/>
        </authorList>
    </citation>
    <scope>NUCLEOTIDE SEQUENCE</scope>
    <source>
        <strain evidence="10">NBC_00049</strain>
    </source>
</reference>
<feature type="transmembrane region" description="Helical" evidence="8">
    <location>
        <begin position="184"/>
        <end position="206"/>
    </location>
</feature>
<dbReference type="GO" id="GO:0016020">
    <property type="term" value="C:membrane"/>
    <property type="evidence" value="ECO:0007669"/>
    <property type="project" value="UniProtKB-SubCell"/>
</dbReference>
<feature type="transmembrane region" description="Helical" evidence="8">
    <location>
        <begin position="112"/>
        <end position="136"/>
    </location>
</feature>
<evidence type="ECO:0000256" key="4">
    <source>
        <dbReference type="ARBA" id="ARBA00022989"/>
    </source>
</evidence>
<evidence type="ECO:0000256" key="2">
    <source>
        <dbReference type="ARBA" id="ARBA00022448"/>
    </source>
</evidence>
<dbReference type="InterPro" id="IPR006153">
    <property type="entry name" value="Cation/H_exchanger_TM"/>
</dbReference>
<feature type="transmembrane region" description="Helical" evidence="8">
    <location>
        <begin position="212"/>
        <end position="234"/>
    </location>
</feature>
<dbReference type="PANTHER" id="PTHR32468">
    <property type="entry name" value="CATION/H + ANTIPORTER"/>
    <property type="match status" value="1"/>
</dbReference>